<dbReference type="SUPFAM" id="SSF51161">
    <property type="entry name" value="Trimeric LpxA-like enzymes"/>
    <property type="match status" value="1"/>
</dbReference>
<name>A0A7W5ZPA0_9BACT</name>
<sequence>MNTEKTSHRFKTDLSRYDNSWYKHPPFWKNVLWFLVNALFFNSYFPLPASIKCFILRGFGTKVGHNVMIKPKVNIKYPWLLTIGDYVWIGEEVWIDSLTEIVIGNNVCLSQGAMLLTGNHDYTRSTFDLKVGKIILEEGAWIGAKAVVCPGVTCHSHAMLAVNSVAVRDLEPYGIYQGNPAQWIRERRITE</sequence>
<organism evidence="3 4">
    <name type="scientific">Runella defluvii</name>
    <dbReference type="NCBI Taxonomy" id="370973"/>
    <lineage>
        <taxon>Bacteria</taxon>
        <taxon>Pseudomonadati</taxon>
        <taxon>Bacteroidota</taxon>
        <taxon>Cytophagia</taxon>
        <taxon>Cytophagales</taxon>
        <taxon>Spirosomataceae</taxon>
        <taxon>Runella</taxon>
    </lineage>
</organism>
<dbReference type="GO" id="GO:0008374">
    <property type="term" value="F:O-acyltransferase activity"/>
    <property type="evidence" value="ECO:0007669"/>
    <property type="project" value="TreeGrafter"/>
</dbReference>
<evidence type="ECO:0000313" key="3">
    <source>
        <dbReference type="EMBL" id="MBB3839232.1"/>
    </source>
</evidence>
<proteinExistence type="inferred from homology"/>
<dbReference type="PANTHER" id="PTHR23416">
    <property type="entry name" value="SIALIC ACID SYNTHASE-RELATED"/>
    <property type="match status" value="1"/>
</dbReference>
<protein>
    <submittedName>
        <fullName evidence="3">Putative colanic acid biosynthesis acetyltransferase WcaF</fullName>
        <ecNumber evidence="3">2.3.1.-</ecNumber>
    </submittedName>
</protein>
<evidence type="ECO:0000313" key="4">
    <source>
        <dbReference type="Proteomes" id="UP000541352"/>
    </source>
</evidence>
<accession>A0A7W5ZPA0</accession>
<dbReference type="PANTHER" id="PTHR23416:SF23">
    <property type="entry name" value="ACETYLTRANSFERASE C18B11.09C-RELATED"/>
    <property type="match status" value="1"/>
</dbReference>
<dbReference type="NCBIfam" id="NF007797">
    <property type="entry name" value="PRK10502.1"/>
    <property type="match status" value="1"/>
</dbReference>
<dbReference type="AlphaFoldDB" id="A0A7W5ZPA0"/>
<comment type="similarity">
    <text evidence="1">Belongs to the transferase hexapeptide repeat family.</text>
</comment>
<keyword evidence="3" id="KW-0012">Acyltransferase</keyword>
<keyword evidence="4" id="KW-1185">Reference proteome</keyword>
<dbReference type="InterPro" id="IPR011004">
    <property type="entry name" value="Trimer_LpxA-like_sf"/>
</dbReference>
<dbReference type="CDD" id="cd05825">
    <property type="entry name" value="LbH_wcaF_like"/>
    <property type="match status" value="1"/>
</dbReference>
<dbReference type="EMBL" id="JACIBY010000006">
    <property type="protein sequence ID" value="MBB3839232.1"/>
    <property type="molecule type" value="Genomic_DNA"/>
</dbReference>
<keyword evidence="2 3" id="KW-0808">Transferase</keyword>
<evidence type="ECO:0000256" key="1">
    <source>
        <dbReference type="ARBA" id="ARBA00007274"/>
    </source>
</evidence>
<dbReference type="RefSeq" id="WP_183975309.1">
    <property type="nucleotide sequence ID" value="NZ_JACIBY010000006.1"/>
</dbReference>
<gene>
    <name evidence="3" type="ORF">FHS57_003238</name>
</gene>
<dbReference type="InterPro" id="IPR051159">
    <property type="entry name" value="Hexapeptide_acetyltransf"/>
</dbReference>
<dbReference type="Gene3D" id="2.160.10.10">
    <property type="entry name" value="Hexapeptide repeat proteins"/>
    <property type="match status" value="1"/>
</dbReference>
<evidence type="ECO:0000256" key="2">
    <source>
        <dbReference type="ARBA" id="ARBA00022679"/>
    </source>
</evidence>
<reference evidence="3 4" key="1">
    <citation type="submission" date="2020-08" db="EMBL/GenBank/DDBJ databases">
        <title>Genomic Encyclopedia of Type Strains, Phase IV (KMG-IV): sequencing the most valuable type-strain genomes for metagenomic binning, comparative biology and taxonomic classification.</title>
        <authorList>
            <person name="Goeker M."/>
        </authorList>
    </citation>
    <scope>NUCLEOTIDE SEQUENCE [LARGE SCALE GENOMIC DNA]</scope>
    <source>
        <strain evidence="3 4">DSM 17976</strain>
    </source>
</reference>
<comment type="caution">
    <text evidence="3">The sequence shown here is derived from an EMBL/GenBank/DDBJ whole genome shotgun (WGS) entry which is preliminary data.</text>
</comment>
<dbReference type="GO" id="GO:0005829">
    <property type="term" value="C:cytosol"/>
    <property type="evidence" value="ECO:0007669"/>
    <property type="project" value="TreeGrafter"/>
</dbReference>
<dbReference type="Proteomes" id="UP000541352">
    <property type="component" value="Unassembled WGS sequence"/>
</dbReference>
<dbReference type="EC" id="2.3.1.-" evidence="3"/>